<proteinExistence type="predicted"/>
<dbReference type="PROSITE" id="PS51257">
    <property type="entry name" value="PROKAR_LIPOPROTEIN"/>
    <property type="match status" value="1"/>
</dbReference>
<accession>A0A4S1XAC3</accession>
<dbReference type="EMBL" id="SRXT01000005">
    <property type="protein sequence ID" value="TGX52705.1"/>
    <property type="molecule type" value="Genomic_DNA"/>
</dbReference>
<keyword evidence="2" id="KW-1185">Reference proteome</keyword>
<reference evidence="1 2" key="1">
    <citation type="submission" date="2019-04" db="EMBL/GenBank/DDBJ databases">
        <title>Sphingomonas psychrotolerans sp. nov., isolated from soil in the Tianshan Mountains, Xinjiang, China.</title>
        <authorList>
            <person name="Luo Y."/>
            <person name="Sheng H."/>
        </authorList>
    </citation>
    <scope>NUCLEOTIDE SEQUENCE [LARGE SCALE GENOMIC DNA]</scope>
    <source>
        <strain evidence="1 2">ZFGT-11</strain>
    </source>
</reference>
<dbReference type="AlphaFoldDB" id="A0A4S1XAC3"/>
<name>A0A4S1XAC3_9SPHN</name>
<protein>
    <submittedName>
        <fullName evidence="1">Uncharacterized protein</fullName>
    </submittedName>
</protein>
<dbReference type="Proteomes" id="UP000306147">
    <property type="component" value="Unassembled WGS sequence"/>
</dbReference>
<gene>
    <name evidence="1" type="ORF">E5A73_13745</name>
</gene>
<dbReference type="RefSeq" id="WP_135964414.1">
    <property type="nucleotide sequence ID" value="NZ_SRXT01000005.1"/>
</dbReference>
<dbReference type="OrthoDB" id="7405225at2"/>
<organism evidence="1 2">
    <name type="scientific">Sphingomonas gei</name>
    <dbReference type="NCBI Taxonomy" id="1395960"/>
    <lineage>
        <taxon>Bacteria</taxon>
        <taxon>Pseudomonadati</taxon>
        <taxon>Pseudomonadota</taxon>
        <taxon>Alphaproteobacteria</taxon>
        <taxon>Sphingomonadales</taxon>
        <taxon>Sphingomonadaceae</taxon>
        <taxon>Sphingomonas</taxon>
    </lineage>
</organism>
<evidence type="ECO:0000313" key="2">
    <source>
        <dbReference type="Proteomes" id="UP000306147"/>
    </source>
</evidence>
<comment type="caution">
    <text evidence="1">The sequence shown here is derived from an EMBL/GenBank/DDBJ whole genome shotgun (WGS) entry which is preliminary data.</text>
</comment>
<sequence length="245" mass="25254">MVRTIGFILFVFLPLALAGCGGPGNANNMLSDAELGNAADPAVTSALQDPIMVDPQLGRQANGDAIRPPSQPYSGGVPDDAVATNGAKVDTAGLLKAPAPTTGKDCPQCRTARDAVTLGGIAARQSNPRIKGCAGALQYSASWAQRLPADLPLYPQARVTEAAGAQGGKCALRVVSFSAAQPIDALLDYYYTKATRAGYSSEHQVDGAQHILGGTRSRDDGAYVLFLTPRKNGGTDVDLVANNGS</sequence>
<evidence type="ECO:0000313" key="1">
    <source>
        <dbReference type="EMBL" id="TGX52705.1"/>
    </source>
</evidence>